<evidence type="ECO:0000256" key="1">
    <source>
        <dbReference type="SAM" id="SignalP"/>
    </source>
</evidence>
<comment type="caution">
    <text evidence="2">The sequence shown here is derived from an EMBL/GenBank/DDBJ whole genome shotgun (WGS) entry which is preliminary data.</text>
</comment>
<feature type="signal peptide" evidence="1">
    <location>
        <begin position="1"/>
        <end position="19"/>
    </location>
</feature>
<feature type="chain" id="PRO_5039611026" evidence="1">
    <location>
        <begin position="20"/>
        <end position="432"/>
    </location>
</feature>
<gene>
    <name evidence="2" type="ORF">IAB80_01410</name>
</gene>
<accession>A0A9D9NL75</accession>
<dbReference type="EMBL" id="JADILZ010000015">
    <property type="protein sequence ID" value="MBO8477545.1"/>
    <property type="molecule type" value="Genomic_DNA"/>
</dbReference>
<protein>
    <submittedName>
        <fullName evidence="2">Uncharacterized protein</fullName>
    </submittedName>
</protein>
<evidence type="ECO:0000313" key="3">
    <source>
        <dbReference type="Proteomes" id="UP000823771"/>
    </source>
</evidence>
<reference evidence="2" key="2">
    <citation type="journal article" date="2021" name="PeerJ">
        <title>Extensive microbial diversity within the chicken gut microbiome revealed by metagenomics and culture.</title>
        <authorList>
            <person name="Gilroy R."/>
            <person name="Ravi A."/>
            <person name="Getino M."/>
            <person name="Pursley I."/>
            <person name="Horton D.L."/>
            <person name="Alikhan N.F."/>
            <person name="Baker D."/>
            <person name="Gharbi K."/>
            <person name="Hall N."/>
            <person name="Watson M."/>
            <person name="Adriaenssens E.M."/>
            <person name="Foster-Nyarko E."/>
            <person name="Jarju S."/>
            <person name="Secka A."/>
            <person name="Antonio M."/>
            <person name="Oren A."/>
            <person name="Chaudhuri R.R."/>
            <person name="La Ragione R."/>
            <person name="Hildebrand F."/>
            <person name="Pallen M.J."/>
        </authorList>
    </citation>
    <scope>NUCLEOTIDE SEQUENCE</scope>
    <source>
        <strain evidence="2">2478</strain>
    </source>
</reference>
<dbReference type="Proteomes" id="UP000823771">
    <property type="component" value="Unassembled WGS sequence"/>
</dbReference>
<sequence>MSRFLIVILFFLCFPLQDAISCTAVVISGNATPDGRPLLWKHRDTDCLDNRLEFFRGERFCFTGLVNSGGNIAPSASPSDREVWIGANTAGFSIMNTASYNIKDDDVPRSFMDREGVLIFKALGTCKNIRDFENFLDTLSRPMGVEANFGVIDAEGGAAMYEVNNSSYVKYDVNDPSVAPDGYLVFTNFSFSGRKEDYKGYERYLTASAVFGEVVRNGTDFTPEFIFDSLSRSFRHEFLGVDYTRDLRMMMESGMCSGIVPDQDFIPRRSTSASVVVQGTVPGGDPLETVMWTLLGYPPCGVAVPVPVAERDIIPGFMKASGESGHSPMCDISLDIKYRHVFRFSLSNGSEYLDLRRLLCGDGDTPSIISCCRKVESGIIEDFFALYSVYIAGEISRETFLDRYGTMSGDFFSAYSREMDRFVLKQLTVPRL</sequence>
<organism evidence="2 3">
    <name type="scientific">Candidatus Cryptobacteroides excrementipullorum</name>
    <dbReference type="NCBI Taxonomy" id="2840761"/>
    <lineage>
        <taxon>Bacteria</taxon>
        <taxon>Pseudomonadati</taxon>
        <taxon>Bacteroidota</taxon>
        <taxon>Bacteroidia</taxon>
        <taxon>Bacteroidales</taxon>
        <taxon>Candidatus Cryptobacteroides</taxon>
    </lineage>
</organism>
<proteinExistence type="predicted"/>
<name>A0A9D9NL75_9BACT</name>
<dbReference type="AlphaFoldDB" id="A0A9D9NL75"/>
<reference evidence="2" key="1">
    <citation type="submission" date="2020-10" db="EMBL/GenBank/DDBJ databases">
        <authorList>
            <person name="Gilroy R."/>
        </authorList>
    </citation>
    <scope>NUCLEOTIDE SEQUENCE</scope>
    <source>
        <strain evidence="2">2478</strain>
    </source>
</reference>
<evidence type="ECO:0000313" key="2">
    <source>
        <dbReference type="EMBL" id="MBO8477545.1"/>
    </source>
</evidence>
<dbReference type="Gene3D" id="3.60.60.10">
    <property type="entry name" value="Penicillin V Acylase, Chain A"/>
    <property type="match status" value="1"/>
</dbReference>
<keyword evidence="1" id="KW-0732">Signal</keyword>